<reference evidence="1 2" key="1">
    <citation type="journal article" date="2021" name="J. Hered.">
        <title>A chromosome-level genome assembly of the parasitoid wasp, Cotesia glomerata (Hymenoptera: Braconidae).</title>
        <authorList>
            <person name="Pinto B.J."/>
            <person name="Weis J.J."/>
            <person name="Gamble T."/>
            <person name="Ode P.J."/>
            <person name="Paul R."/>
            <person name="Zaspel J.M."/>
        </authorList>
    </citation>
    <scope>NUCLEOTIDE SEQUENCE [LARGE SCALE GENOMIC DNA]</scope>
    <source>
        <strain evidence="1">CgM1</strain>
    </source>
</reference>
<dbReference type="AlphaFoldDB" id="A0AAV7ICS4"/>
<sequence>MDNRVRTFGSPSTNFHSIQFDIPGTASPLLKVIRYFEASTRRLKSTWYSRHSAMQGSIFYLNGTLNCIPSAFYHTFGSKWHLLLEMTLRRSAIPSMGLFCFMNSSASK</sequence>
<organism evidence="1 2">
    <name type="scientific">Cotesia glomerata</name>
    <name type="common">Lepidopteran parasitic wasp</name>
    <name type="synonym">Apanteles glomeratus</name>
    <dbReference type="NCBI Taxonomy" id="32391"/>
    <lineage>
        <taxon>Eukaryota</taxon>
        <taxon>Metazoa</taxon>
        <taxon>Ecdysozoa</taxon>
        <taxon>Arthropoda</taxon>
        <taxon>Hexapoda</taxon>
        <taxon>Insecta</taxon>
        <taxon>Pterygota</taxon>
        <taxon>Neoptera</taxon>
        <taxon>Endopterygota</taxon>
        <taxon>Hymenoptera</taxon>
        <taxon>Apocrita</taxon>
        <taxon>Ichneumonoidea</taxon>
        <taxon>Braconidae</taxon>
        <taxon>Microgastrinae</taxon>
        <taxon>Cotesia</taxon>
    </lineage>
</organism>
<name>A0AAV7ICS4_COTGL</name>
<comment type="caution">
    <text evidence="1">The sequence shown here is derived from an EMBL/GenBank/DDBJ whole genome shotgun (WGS) entry which is preliminary data.</text>
</comment>
<evidence type="ECO:0000313" key="2">
    <source>
        <dbReference type="Proteomes" id="UP000826195"/>
    </source>
</evidence>
<proteinExistence type="predicted"/>
<protein>
    <submittedName>
        <fullName evidence="1">Uncharacterized protein</fullName>
    </submittedName>
</protein>
<dbReference type="EMBL" id="JAHXZJ010001864">
    <property type="protein sequence ID" value="KAH0550065.1"/>
    <property type="molecule type" value="Genomic_DNA"/>
</dbReference>
<keyword evidence="2" id="KW-1185">Reference proteome</keyword>
<evidence type="ECO:0000313" key="1">
    <source>
        <dbReference type="EMBL" id="KAH0550065.1"/>
    </source>
</evidence>
<accession>A0AAV7ICS4</accession>
<dbReference type="Proteomes" id="UP000826195">
    <property type="component" value="Unassembled WGS sequence"/>
</dbReference>
<gene>
    <name evidence="1" type="ORF">KQX54_017224</name>
</gene>